<evidence type="ECO:0000259" key="11">
    <source>
        <dbReference type="Pfam" id="PF01467"/>
    </source>
</evidence>
<accession>A0A6H1U378</accession>
<sequence length="192" mass="21348">MTKIALFGTSADPPTTGHQKILAWLSEHFDWVAVWASDNPFKSHQTPLEHRATMLRLTIQEIASPRHNIALDMELSHGRTLETVKVARQKWPDAQLFLSIGSDLIAQLPQWYRVEALLQQVDLLVVPRPGYAIDPAGLQQLRDLGATVSVADLGAPAVSSTAYRERQQSEALTAAIEAYIHREKLYACQDAS</sequence>
<dbReference type="InterPro" id="IPR014729">
    <property type="entry name" value="Rossmann-like_a/b/a_fold"/>
</dbReference>
<evidence type="ECO:0000256" key="7">
    <source>
        <dbReference type="ARBA" id="ARBA00022840"/>
    </source>
</evidence>
<dbReference type="AlphaFoldDB" id="A0A6H1U378"/>
<dbReference type="EC" id="2.7.7.18" evidence="10"/>
<comment type="catalytic activity">
    <reaction evidence="9 10">
        <text>nicotinate beta-D-ribonucleotide + ATP + H(+) = deamido-NAD(+) + diphosphate</text>
        <dbReference type="Rhea" id="RHEA:22860"/>
        <dbReference type="ChEBI" id="CHEBI:15378"/>
        <dbReference type="ChEBI" id="CHEBI:30616"/>
        <dbReference type="ChEBI" id="CHEBI:33019"/>
        <dbReference type="ChEBI" id="CHEBI:57502"/>
        <dbReference type="ChEBI" id="CHEBI:58437"/>
        <dbReference type="EC" id="2.7.7.18"/>
    </reaction>
</comment>
<dbReference type="Gene3D" id="3.40.50.620">
    <property type="entry name" value="HUPs"/>
    <property type="match status" value="1"/>
</dbReference>
<feature type="domain" description="Cytidyltransferase-like" evidence="11">
    <location>
        <begin position="6"/>
        <end position="166"/>
    </location>
</feature>
<evidence type="ECO:0000256" key="9">
    <source>
        <dbReference type="ARBA" id="ARBA00048721"/>
    </source>
</evidence>
<evidence type="ECO:0000256" key="1">
    <source>
        <dbReference type="ARBA" id="ARBA00002324"/>
    </source>
</evidence>
<dbReference type="Pfam" id="PF01467">
    <property type="entry name" value="CTP_transf_like"/>
    <property type="match status" value="1"/>
</dbReference>
<evidence type="ECO:0000256" key="3">
    <source>
        <dbReference type="ARBA" id="ARBA00022642"/>
    </source>
</evidence>
<evidence type="ECO:0000256" key="5">
    <source>
        <dbReference type="ARBA" id="ARBA00022695"/>
    </source>
</evidence>
<comment type="similarity">
    <text evidence="10">Belongs to the NadD family.</text>
</comment>
<keyword evidence="6 10" id="KW-0547">Nucleotide-binding</keyword>
<dbReference type="NCBIfam" id="NF000842">
    <property type="entry name" value="PRK00071.2-1"/>
    <property type="match status" value="1"/>
</dbReference>
<comment type="function">
    <text evidence="1 10">Catalyzes the reversible adenylation of nicotinate mononucleotide (NaMN) to nicotinic acid adenine dinucleotide (NaAD).</text>
</comment>
<reference evidence="12 13" key="1">
    <citation type="submission" date="2020-04" db="EMBL/GenBank/DDBJ databases">
        <authorList>
            <person name="Basu S."/>
            <person name="Maruthanayagam V."/>
            <person name="Chakraborty S."/>
            <person name="Pramanik A."/>
            <person name="Mukherjee J."/>
            <person name="Brink B."/>
        </authorList>
    </citation>
    <scope>NUCLEOTIDE SEQUENCE [LARGE SCALE GENOMIC DNA]</scope>
    <source>
        <strain evidence="12 13">AP17</strain>
    </source>
</reference>
<gene>
    <name evidence="10" type="primary">nadD</name>
    <name evidence="12" type="ORF">HCG48_24310</name>
</gene>
<dbReference type="KEGG" id="oxy:HCG48_24310"/>
<keyword evidence="8 10" id="KW-0520">NAD</keyword>
<evidence type="ECO:0000256" key="10">
    <source>
        <dbReference type="HAMAP-Rule" id="MF_00244"/>
    </source>
</evidence>
<organism evidence="12 13">
    <name type="scientific">Oxynema aestuarii AP17</name>
    <dbReference type="NCBI Taxonomy" id="2064643"/>
    <lineage>
        <taxon>Bacteria</taxon>
        <taxon>Bacillati</taxon>
        <taxon>Cyanobacteriota</taxon>
        <taxon>Cyanophyceae</taxon>
        <taxon>Oscillatoriophycideae</taxon>
        <taxon>Oscillatoriales</taxon>
        <taxon>Oscillatoriaceae</taxon>
        <taxon>Oxynema</taxon>
        <taxon>Oxynema aestuarii</taxon>
    </lineage>
</organism>
<dbReference type="InterPro" id="IPR005248">
    <property type="entry name" value="NadD/NMNAT"/>
</dbReference>
<evidence type="ECO:0000313" key="13">
    <source>
        <dbReference type="Proteomes" id="UP000500857"/>
    </source>
</evidence>
<proteinExistence type="inferred from homology"/>
<dbReference type="EMBL" id="CP051167">
    <property type="protein sequence ID" value="QIZ73338.1"/>
    <property type="molecule type" value="Genomic_DNA"/>
</dbReference>
<dbReference type="GO" id="GO:0004515">
    <property type="term" value="F:nicotinate-nucleotide adenylyltransferase activity"/>
    <property type="evidence" value="ECO:0007669"/>
    <property type="project" value="UniProtKB-UniRule"/>
</dbReference>
<evidence type="ECO:0000256" key="8">
    <source>
        <dbReference type="ARBA" id="ARBA00023027"/>
    </source>
</evidence>
<protein>
    <recommendedName>
        <fullName evidence="10">Probable nicotinate-nucleotide adenylyltransferase</fullName>
        <ecNumber evidence="10">2.7.7.18</ecNumber>
    </recommendedName>
    <alternativeName>
        <fullName evidence="10">Deamido-NAD(+) diphosphorylase</fullName>
    </alternativeName>
    <alternativeName>
        <fullName evidence="10">Deamido-NAD(+) pyrophosphorylase</fullName>
    </alternativeName>
    <alternativeName>
        <fullName evidence="10">Nicotinate mononucleotide adenylyltransferase</fullName>
        <shortName evidence="10">NaMN adenylyltransferase</shortName>
    </alternativeName>
</protein>
<dbReference type="Proteomes" id="UP000500857">
    <property type="component" value="Chromosome"/>
</dbReference>
<keyword evidence="7 10" id="KW-0067">ATP-binding</keyword>
<dbReference type="HAMAP" id="MF_00244">
    <property type="entry name" value="NaMN_adenylyltr"/>
    <property type="match status" value="1"/>
</dbReference>
<keyword evidence="3 10" id="KW-0662">Pyridine nucleotide biosynthesis</keyword>
<dbReference type="GO" id="GO:0005524">
    <property type="term" value="F:ATP binding"/>
    <property type="evidence" value="ECO:0007669"/>
    <property type="project" value="UniProtKB-KW"/>
</dbReference>
<dbReference type="NCBIfam" id="TIGR00125">
    <property type="entry name" value="cyt_tran_rel"/>
    <property type="match status" value="1"/>
</dbReference>
<evidence type="ECO:0000256" key="2">
    <source>
        <dbReference type="ARBA" id="ARBA00005019"/>
    </source>
</evidence>
<evidence type="ECO:0000256" key="6">
    <source>
        <dbReference type="ARBA" id="ARBA00022741"/>
    </source>
</evidence>
<dbReference type="PANTHER" id="PTHR39321:SF3">
    <property type="entry name" value="PHOSPHOPANTETHEINE ADENYLYLTRANSFERASE"/>
    <property type="match status" value="1"/>
</dbReference>
<dbReference type="GO" id="GO:0009435">
    <property type="term" value="P:NAD+ biosynthetic process"/>
    <property type="evidence" value="ECO:0007669"/>
    <property type="project" value="UniProtKB-UniRule"/>
</dbReference>
<dbReference type="UniPathway" id="UPA00253">
    <property type="reaction ID" value="UER00332"/>
</dbReference>
<dbReference type="SUPFAM" id="SSF52374">
    <property type="entry name" value="Nucleotidylyl transferase"/>
    <property type="match status" value="1"/>
</dbReference>
<dbReference type="RefSeq" id="WP_168571484.1">
    <property type="nucleotide sequence ID" value="NZ_CP051167.1"/>
</dbReference>
<evidence type="ECO:0000313" key="12">
    <source>
        <dbReference type="EMBL" id="QIZ73338.1"/>
    </source>
</evidence>
<dbReference type="PANTHER" id="PTHR39321">
    <property type="entry name" value="NICOTINATE-NUCLEOTIDE ADENYLYLTRANSFERASE-RELATED"/>
    <property type="match status" value="1"/>
</dbReference>
<evidence type="ECO:0000256" key="4">
    <source>
        <dbReference type="ARBA" id="ARBA00022679"/>
    </source>
</evidence>
<name>A0A6H1U378_9CYAN</name>
<keyword evidence="4 10" id="KW-0808">Transferase</keyword>
<keyword evidence="5 10" id="KW-0548">Nucleotidyltransferase</keyword>
<keyword evidence="13" id="KW-1185">Reference proteome</keyword>
<comment type="pathway">
    <text evidence="2 10">Cofactor biosynthesis; NAD(+) biosynthesis; deamido-NAD(+) from nicotinate D-ribonucleotide: step 1/1.</text>
</comment>
<dbReference type="InterPro" id="IPR004821">
    <property type="entry name" value="Cyt_trans-like"/>
</dbReference>
<dbReference type="CDD" id="cd02165">
    <property type="entry name" value="NMNAT"/>
    <property type="match status" value="1"/>
</dbReference>